<dbReference type="EMBL" id="QJNS01000119">
    <property type="protein sequence ID" value="RYO86284.1"/>
    <property type="molecule type" value="Genomic_DNA"/>
</dbReference>
<reference evidence="2 3" key="1">
    <citation type="submission" date="2018-06" db="EMBL/GenBank/DDBJ databases">
        <title>Complete Genomes of Monosporascus.</title>
        <authorList>
            <person name="Robinson A.J."/>
            <person name="Natvig D.O."/>
        </authorList>
    </citation>
    <scope>NUCLEOTIDE SEQUENCE [LARGE SCALE GENOMIC DNA]</scope>
    <source>
        <strain evidence="2 3">CBS 609.92</strain>
    </source>
</reference>
<evidence type="ECO:0000313" key="3">
    <source>
        <dbReference type="Proteomes" id="UP000294003"/>
    </source>
</evidence>
<accession>A0ABY0H7P7</accession>
<gene>
    <name evidence="2" type="ORF">DL762_004838</name>
</gene>
<evidence type="ECO:0000256" key="1">
    <source>
        <dbReference type="SAM" id="MobiDB-lite"/>
    </source>
</evidence>
<proteinExistence type="predicted"/>
<feature type="compositionally biased region" description="Basic and acidic residues" evidence="1">
    <location>
        <begin position="61"/>
        <end position="72"/>
    </location>
</feature>
<evidence type="ECO:0008006" key="4">
    <source>
        <dbReference type="Google" id="ProtNLM"/>
    </source>
</evidence>
<name>A0ABY0H7P7_9PEZI</name>
<keyword evidence="3" id="KW-1185">Reference proteome</keyword>
<sequence length="89" mass="9784">MAVATFFGLDLLAHYIVHDRYASAPRTTRQTATLFAVWSALGYSAANAECWAAESSTRERNLAARWQEEHGRPPPSSLMGPTQSGTSRE</sequence>
<organism evidence="2 3">
    <name type="scientific">Monosporascus cannonballus</name>
    <dbReference type="NCBI Taxonomy" id="155416"/>
    <lineage>
        <taxon>Eukaryota</taxon>
        <taxon>Fungi</taxon>
        <taxon>Dikarya</taxon>
        <taxon>Ascomycota</taxon>
        <taxon>Pezizomycotina</taxon>
        <taxon>Sordariomycetes</taxon>
        <taxon>Xylariomycetidae</taxon>
        <taxon>Xylariales</taxon>
        <taxon>Xylariales incertae sedis</taxon>
        <taxon>Monosporascus</taxon>
    </lineage>
</organism>
<comment type="caution">
    <text evidence="2">The sequence shown here is derived from an EMBL/GenBank/DDBJ whole genome shotgun (WGS) entry which is preliminary data.</text>
</comment>
<feature type="region of interest" description="Disordered" evidence="1">
    <location>
        <begin position="61"/>
        <end position="89"/>
    </location>
</feature>
<protein>
    <recommendedName>
        <fullName evidence="4">MARVEL domain-containing protein</fullName>
    </recommendedName>
</protein>
<evidence type="ECO:0000313" key="2">
    <source>
        <dbReference type="EMBL" id="RYO86284.1"/>
    </source>
</evidence>
<feature type="compositionally biased region" description="Polar residues" evidence="1">
    <location>
        <begin position="79"/>
        <end position="89"/>
    </location>
</feature>
<dbReference type="Proteomes" id="UP000294003">
    <property type="component" value="Unassembled WGS sequence"/>
</dbReference>